<evidence type="ECO:0000313" key="1">
    <source>
        <dbReference type="EMBL" id="OGE50282.1"/>
    </source>
</evidence>
<gene>
    <name evidence="1" type="ORF">PENARI_c017G07695</name>
</gene>
<name>A0A1F5LAQ8_PENAI</name>
<accession>A0A1F5LAQ8</accession>
<comment type="caution">
    <text evidence="1">The sequence shown here is derived from an EMBL/GenBank/DDBJ whole genome shotgun (WGS) entry which is preliminary data.</text>
</comment>
<dbReference type="EMBL" id="LXJU01000017">
    <property type="protein sequence ID" value="OGE50282.1"/>
    <property type="molecule type" value="Genomic_DNA"/>
</dbReference>
<proteinExistence type="predicted"/>
<keyword evidence="2" id="KW-1185">Reference proteome</keyword>
<protein>
    <submittedName>
        <fullName evidence="1">Uncharacterized protein</fullName>
    </submittedName>
</protein>
<reference evidence="1 2" key="1">
    <citation type="journal article" date="2016" name="Sci. Rep.">
        <title>Penicillium arizonense, a new, genome sequenced fungal species, reveals a high chemical diversity in secreted metabolites.</title>
        <authorList>
            <person name="Grijseels S."/>
            <person name="Nielsen J.C."/>
            <person name="Randelovic M."/>
            <person name="Nielsen J."/>
            <person name="Nielsen K.F."/>
            <person name="Workman M."/>
            <person name="Frisvad J.C."/>
        </authorList>
    </citation>
    <scope>NUCLEOTIDE SEQUENCE [LARGE SCALE GENOMIC DNA]</scope>
    <source>
        <strain evidence="1 2">CBS 141311</strain>
    </source>
</reference>
<organism evidence="1 2">
    <name type="scientific">Penicillium arizonense</name>
    <dbReference type="NCBI Taxonomy" id="1835702"/>
    <lineage>
        <taxon>Eukaryota</taxon>
        <taxon>Fungi</taxon>
        <taxon>Dikarya</taxon>
        <taxon>Ascomycota</taxon>
        <taxon>Pezizomycotina</taxon>
        <taxon>Eurotiomycetes</taxon>
        <taxon>Eurotiomycetidae</taxon>
        <taxon>Eurotiales</taxon>
        <taxon>Aspergillaceae</taxon>
        <taxon>Penicillium</taxon>
    </lineage>
</organism>
<dbReference type="Proteomes" id="UP000177622">
    <property type="component" value="Unassembled WGS sequence"/>
</dbReference>
<evidence type="ECO:0000313" key="2">
    <source>
        <dbReference type="Proteomes" id="UP000177622"/>
    </source>
</evidence>
<sequence>MALEAQAMD</sequence>